<dbReference type="STRING" id="8154.ENSACLP00000016089"/>
<evidence type="ECO:0000313" key="6">
    <source>
        <dbReference type="Proteomes" id="UP000265100"/>
    </source>
</evidence>
<dbReference type="PANTHER" id="PTHR46647">
    <property type="entry name" value="RAB9 EFFECTOR PROTEIN WITH KELCH MOTIFS"/>
    <property type="match status" value="1"/>
</dbReference>
<evidence type="ECO:0000256" key="4">
    <source>
        <dbReference type="ARBA" id="ARBA00039295"/>
    </source>
</evidence>
<organism evidence="5 6">
    <name type="scientific">Astatotilapia calliptera</name>
    <name type="common">Eastern happy</name>
    <name type="synonym">Chromis callipterus</name>
    <dbReference type="NCBI Taxonomy" id="8154"/>
    <lineage>
        <taxon>Eukaryota</taxon>
        <taxon>Metazoa</taxon>
        <taxon>Chordata</taxon>
        <taxon>Craniata</taxon>
        <taxon>Vertebrata</taxon>
        <taxon>Euteleostomi</taxon>
        <taxon>Actinopterygii</taxon>
        <taxon>Neopterygii</taxon>
        <taxon>Teleostei</taxon>
        <taxon>Neoteleostei</taxon>
        <taxon>Acanthomorphata</taxon>
        <taxon>Ovalentaria</taxon>
        <taxon>Cichlomorphae</taxon>
        <taxon>Cichliformes</taxon>
        <taxon>Cichlidae</taxon>
        <taxon>African cichlids</taxon>
        <taxon>Pseudocrenilabrinae</taxon>
        <taxon>Haplochromini</taxon>
        <taxon>Astatotilapia</taxon>
    </lineage>
</organism>
<reference evidence="6" key="2">
    <citation type="submission" date="2023-03" db="EMBL/GenBank/DDBJ databases">
        <authorList>
            <consortium name="Wellcome Sanger Institute Data Sharing"/>
        </authorList>
    </citation>
    <scope>NUCLEOTIDE SEQUENCE [LARGE SCALE GENOMIC DNA]</scope>
</reference>
<dbReference type="PANTHER" id="PTHR46647:SF1">
    <property type="entry name" value="RAB9 EFFECTOR PROTEIN WITH KELCH MOTIFS"/>
    <property type="match status" value="1"/>
</dbReference>
<dbReference type="InterPro" id="IPR052124">
    <property type="entry name" value="Rab9_kelch_effector"/>
</dbReference>
<sequence length="200" mass="22562">MTVIPVYPQCSKSRPGFKAHKQWNTTMSSTWSQPETQDRHPPATRDHIIVAVDSKIYIHSLLSLHWNVKWEKVQAKGDIPPGVAAHSAVVLGKNIYIFGGMTADGASNSMYRFNTDKCRWLLMKFKGALPQKHLDHSMCIFPWTVCDDGNPEEVQANRPAPPEAINMLFVFGGMNTLGTIYIEFCKIKKIKKDVGIKYLT</sequence>
<dbReference type="Pfam" id="PF24681">
    <property type="entry name" value="Kelch_KLHDC2_KLHL20_DRC7"/>
    <property type="match status" value="1"/>
</dbReference>
<evidence type="ECO:0000313" key="5">
    <source>
        <dbReference type="Ensembl" id="ENSACLP00000016089.2"/>
    </source>
</evidence>
<protein>
    <recommendedName>
        <fullName evidence="4">Rab9 effector protein with kelch motifs</fullName>
    </recommendedName>
</protein>
<keyword evidence="1" id="KW-0880">Kelch repeat</keyword>
<dbReference type="Gene3D" id="2.120.10.80">
    <property type="entry name" value="Kelch-type beta propeller"/>
    <property type="match status" value="1"/>
</dbReference>
<name>A0A3P8PGI4_ASTCA</name>
<dbReference type="SUPFAM" id="SSF117281">
    <property type="entry name" value="Kelch motif"/>
    <property type="match status" value="1"/>
</dbReference>
<evidence type="ECO:0000256" key="1">
    <source>
        <dbReference type="ARBA" id="ARBA00022441"/>
    </source>
</evidence>
<reference evidence="5" key="3">
    <citation type="submission" date="2025-08" db="UniProtKB">
        <authorList>
            <consortium name="Ensembl"/>
        </authorList>
    </citation>
    <scope>IDENTIFICATION</scope>
</reference>
<keyword evidence="6" id="KW-1185">Reference proteome</keyword>
<evidence type="ECO:0000256" key="3">
    <source>
        <dbReference type="ARBA" id="ARBA00037224"/>
    </source>
</evidence>
<accession>A0A3P8PGI4</accession>
<comment type="function">
    <text evidence="3">Rab9 effector required for endosome to trans-Golgi network (TGN) transport.</text>
</comment>
<dbReference type="Proteomes" id="UP000265100">
    <property type="component" value="Chromosome 7"/>
</dbReference>
<proteinExistence type="predicted"/>
<evidence type="ECO:0000256" key="2">
    <source>
        <dbReference type="ARBA" id="ARBA00022737"/>
    </source>
</evidence>
<reference evidence="5" key="4">
    <citation type="submission" date="2025-09" db="UniProtKB">
        <authorList>
            <consortium name="Ensembl"/>
        </authorList>
    </citation>
    <scope>IDENTIFICATION</scope>
</reference>
<dbReference type="InterPro" id="IPR015915">
    <property type="entry name" value="Kelch-typ_b-propeller"/>
</dbReference>
<dbReference type="Ensembl" id="ENSACLT00000016462.2">
    <property type="protein sequence ID" value="ENSACLP00000016089.2"/>
    <property type="gene ID" value="ENSACLG00000010959.2"/>
</dbReference>
<keyword evidence="2" id="KW-0677">Repeat</keyword>
<dbReference type="GeneTree" id="ENSGT00940000158763"/>
<reference evidence="5 6" key="1">
    <citation type="submission" date="2018-05" db="EMBL/GenBank/DDBJ databases">
        <authorList>
            <person name="Datahose"/>
        </authorList>
    </citation>
    <scope>NUCLEOTIDE SEQUENCE</scope>
</reference>
<dbReference type="AlphaFoldDB" id="A0A3P8PGI4"/>